<evidence type="ECO:0000313" key="4">
    <source>
        <dbReference type="Proteomes" id="UP001217178"/>
    </source>
</evidence>
<evidence type="ECO:0000256" key="2">
    <source>
        <dbReference type="SAM" id="Phobius"/>
    </source>
</evidence>
<feature type="transmembrane region" description="Helical" evidence="2">
    <location>
        <begin position="173"/>
        <end position="197"/>
    </location>
</feature>
<dbReference type="RefSeq" id="WP_273556514.1">
    <property type="nucleotide sequence ID" value="NZ_JAQRFI010000070.1"/>
</dbReference>
<dbReference type="Proteomes" id="UP001217178">
    <property type="component" value="Unassembled WGS sequence"/>
</dbReference>
<feature type="coiled-coil region" evidence="1">
    <location>
        <begin position="50"/>
        <end position="87"/>
    </location>
</feature>
<dbReference type="EMBL" id="JAQRFI010000070">
    <property type="protein sequence ID" value="MDC9591284.1"/>
    <property type="molecule type" value="Genomic_DNA"/>
</dbReference>
<keyword evidence="4" id="KW-1185">Reference proteome</keyword>
<comment type="caution">
    <text evidence="3">The sequence shown here is derived from an EMBL/GenBank/DDBJ whole genome shotgun (WGS) entry which is preliminary data.</text>
</comment>
<keyword evidence="2" id="KW-1133">Transmembrane helix</keyword>
<protein>
    <submittedName>
        <fullName evidence="3">Uncharacterized protein</fullName>
    </submittedName>
</protein>
<name>A0ABT5LN66_9GAMM</name>
<evidence type="ECO:0000313" key="3">
    <source>
        <dbReference type="EMBL" id="MDC9591284.1"/>
    </source>
</evidence>
<gene>
    <name evidence="3" type="ORF">PSI23_18825</name>
</gene>
<evidence type="ECO:0000256" key="1">
    <source>
        <dbReference type="SAM" id="Coils"/>
    </source>
</evidence>
<keyword evidence="2" id="KW-0472">Membrane</keyword>
<organism evidence="3 4">
    <name type="scientific">Xenorhabdus yunnanensis</name>
    <dbReference type="NCBI Taxonomy" id="3025878"/>
    <lineage>
        <taxon>Bacteria</taxon>
        <taxon>Pseudomonadati</taxon>
        <taxon>Pseudomonadota</taxon>
        <taxon>Gammaproteobacteria</taxon>
        <taxon>Enterobacterales</taxon>
        <taxon>Morganellaceae</taxon>
        <taxon>Xenorhabdus</taxon>
    </lineage>
</organism>
<sequence length="242" mass="27453">MKKELTEFEKISGYLYVLEQQQEVVTGLLTAAGENQGTVADIIMRFESAISLTINELRQQLAELDHIEEQKAHMSQVLEELKAIKSRTADSMDASAAQFRKLASTVPAEIEQNILASIQKTDIAGAVRQRTDAQMEVIAEQVNQLTNHSKDIEKTINVAKTDLQWRYNWLQRYFWWMIGGAMLSIGIVTGVSANFFFSKDVDRNFNAIASIYRLVEELKTQCHTPTDKLDLLPNNSENIKKK</sequence>
<accession>A0ABT5LN66</accession>
<keyword evidence="2" id="KW-0812">Transmembrane</keyword>
<keyword evidence="1" id="KW-0175">Coiled coil</keyword>
<reference evidence="3 4" key="1">
    <citation type="submission" date="2023-02" db="EMBL/GenBank/DDBJ databases">
        <title>Entomopathogenic bacteria.</title>
        <authorList>
            <person name="Machado R.A."/>
        </authorList>
    </citation>
    <scope>NUCLEOTIDE SEQUENCE [LARGE SCALE GENOMIC DNA]</scope>
    <source>
        <strain evidence="3 4">XENO-10</strain>
    </source>
</reference>
<proteinExistence type="predicted"/>